<dbReference type="EMBL" id="AMEZ01000027">
    <property type="protein sequence ID" value="EKY27968.1"/>
    <property type="molecule type" value="Genomic_DNA"/>
</dbReference>
<keyword evidence="4" id="KW-0548">Nucleotidyltransferase</keyword>
<dbReference type="InterPro" id="IPR002646">
    <property type="entry name" value="PolA_pol_head_dom"/>
</dbReference>
<dbReference type="SUPFAM" id="SSF81891">
    <property type="entry name" value="Poly A polymerase C-terminal region-like"/>
    <property type="match status" value="1"/>
</dbReference>
<dbReference type="Pfam" id="PF01743">
    <property type="entry name" value="PolyA_pol"/>
    <property type="match status" value="1"/>
</dbReference>
<keyword evidence="6" id="KW-0547">Nucleotide-binding</keyword>
<dbReference type="InterPro" id="IPR043519">
    <property type="entry name" value="NT_sf"/>
</dbReference>
<evidence type="ECO:0000256" key="5">
    <source>
        <dbReference type="ARBA" id="ARBA00022723"/>
    </source>
</evidence>
<dbReference type="PATRIC" id="fig|545697.3.peg.1062"/>
<comment type="caution">
    <text evidence="13">The sequence shown here is derived from an EMBL/GenBank/DDBJ whole genome shotgun (WGS) entry which is preliminary data.</text>
</comment>
<feature type="domain" description="Poly A polymerase head" evidence="10">
    <location>
        <begin position="23"/>
        <end position="143"/>
    </location>
</feature>
<dbReference type="NCBIfam" id="NF009814">
    <property type="entry name" value="PRK13299.1"/>
    <property type="match status" value="1"/>
</dbReference>
<comment type="similarity">
    <text evidence="9">Belongs to the tRNA nucleotidyltransferase/poly(A) polymerase family.</text>
</comment>
<sequence length="445" mass="50843">MLINTPKNVKFIIDTFYKNNYEAFMVGGCVRDCILGKEPKDYDVTTSATPNITENLFNKTIPTGIQHGTVTVVIDNENLEVTTYRTEGQYLDNRRPEFVNFVSDIKEDLSRRDFTMNALAFYDREGLIDYFNGLDDIKNKIIRAVGEPSKRFQEDALRMLRAIRFSCQLGFEIEESTYIAIKDNYKLIKNISIERVRDELCKILMSDSPCSGLNMLKDIGILEIILPEINALVNYTPRCNNHNRDVFNHTLNVISNTHNDLILRLSALFHDVGKLNTLKELPNGHCYFPGHAKEGAIISKPILARLKFDNNTINKVSAIIYDHLVLNVDYMPTDGEIKRLLLRVGVDNIFTLFDLQRADINSLWDPVPFLKKVDYMNARVKSILENNEPLFIKDLNITGADLIKELNLKPGKIIGEILTFLLNSVLDNSSLNTKEQLLEIAKNFI</sequence>
<dbReference type="GO" id="GO:0008033">
    <property type="term" value="P:tRNA processing"/>
    <property type="evidence" value="ECO:0007669"/>
    <property type="project" value="UniProtKB-KW"/>
</dbReference>
<dbReference type="AlphaFoldDB" id="L1QJ26"/>
<dbReference type="InterPro" id="IPR032810">
    <property type="entry name" value="CCA-adding_enz_C"/>
</dbReference>
<dbReference type="OrthoDB" id="9805698at2"/>
<dbReference type="Proteomes" id="UP000010420">
    <property type="component" value="Unassembled WGS sequence"/>
</dbReference>
<dbReference type="CDD" id="cd05398">
    <property type="entry name" value="NT_ClassII-CCAase"/>
    <property type="match status" value="1"/>
</dbReference>
<dbReference type="HOGENOM" id="CLU_015961_3_1_9"/>
<dbReference type="Pfam" id="PF12627">
    <property type="entry name" value="PolyA_pol_RNAbd"/>
    <property type="match status" value="1"/>
</dbReference>
<evidence type="ECO:0000256" key="4">
    <source>
        <dbReference type="ARBA" id="ARBA00022695"/>
    </source>
</evidence>
<organism evidence="13 14">
    <name type="scientific">Clostridium celatum DSM 1785</name>
    <dbReference type="NCBI Taxonomy" id="545697"/>
    <lineage>
        <taxon>Bacteria</taxon>
        <taxon>Bacillati</taxon>
        <taxon>Bacillota</taxon>
        <taxon>Clostridia</taxon>
        <taxon>Eubacteriales</taxon>
        <taxon>Clostridiaceae</taxon>
        <taxon>Clostridium</taxon>
    </lineage>
</organism>
<gene>
    <name evidence="13" type="ORF">HMPREF0216_01080</name>
</gene>
<keyword evidence="3" id="KW-0819">tRNA processing</keyword>
<dbReference type="GO" id="GO:0016779">
    <property type="term" value="F:nucleotidyltransferase activity"/>
    <property type="evidence" value="ECO:0007669"/>
    <property type="project" value="UniProtKB-KW"/>
</dbReference>
<dbReference type="InterPro" id="IPR032828">
    <property type="entry name" value="PolyA_RNA-bd"/>
</dbReference>
<evidence type="ECO:0000259" key="11">
    <source>
        <dbReference type="Pfam" id="PF12627"/>
    </source>
</evidence>
<dbReference type="Pfam" id="PF13735">
    <property type="entry name" value="tRNA_NucTran2_2"/>
    <property type="match status" value="1"/>
</dbReference>
<dbReference type="Gene3D" id="1.10.246.80">
    <property type="match status" value="1"/>
</dbReference>
<proteinExistence type="inferred from homology"/>
<dbReference type="GO" id="GO:0046872">
    <property type="term" value="F:metal ion binding"/>
    <property type="evidence" value="ECO:0007669"/>
    <property type="project" value="UniProtKB-KW"/>
</dbReference>
<name>L1QJ26_9CLOT</name>
<reference evidence="13 14" key="1">
    <citation type="submission" date="2012-05" db="EMBL/GenBank/DDBJ databases">
        <authorList>
            <person name="Weinstock G."/>
            <person name="Sodergren E."/>
            <person name="Lobos E.A."/>
            <person name="Fulton L."/>
            <person name="Fulton R."/>
            <person name="Courtney L."/>
            <person name="Fronick C."/>
            <person name="O'Laughlin M."/>
            <person name="Godfrey J."/>
            <person name="Wilson R.M."/>
            <person name="Miner T."/>
            <person name="Farmer C."/>
            <person name="Delehaunty K."/>
            <person name="Cordes M."/>
            <person name="Minx P."/>
            <person name="Tomlinson C."/>
            <person name="Chen J."/>
            <person name="Wollam A."/>
            <person name="Pepin K.H."/>
            <person name="Bhonagiri V."/>
            <person name="Zhang X."/>
            <person name="Suruliraj S."/>
            <person name="Warren W."/>
            <person name="Mitreva M."/>
            <person name="Mardis E.R."/>
            <person name="Wilson R.K."/>
        </authorList>
    </citation>
    <scope>NUCLEOTIDE SEQUENCE [LARGE SCALE GENOMIC DNA]</scope>
    <source>
        <strain evidence="13 14">DSM 1785</strain>
    </source>
</reference>
<evidence type="ECO:0000259" key="10">
    <source>
        <dbReference type="Pfam" id="PF01743"/>
    </source>
</evidence>
<dbReference type="GO" id="GO:0000049">
    <property type="term" value="F:tRNA binding"/>
    <property type="evidence" value="ECO:0007669"/>
    <property type="project" value="TreeGrafter"/>
</dbReference>
<evidence type="ECO:0000256" key="2">
    <source>
        <dbReference type="ARBA" id="ARBA00022679"/>
    </source>
</evidence>
<keyword evidence="7" id="KW-0460">Magnesium</keyword>
<dbReference type="eggNOG" id="COG0617">
    <property type="taxonomic scope" value="Bacteria"/>
</dbReference>
<dbReference type="Gene3D" id="3.30.460.10">
    <property type="entry name" value="Beta Polymerase, domain 2"/>
    <property type="match status" value="1"/>
</dbReference>
<dbReference type="RefSeq" id="WP_005211872.1">
    <property type="nucleotide sequence ID" value="NZ_KB291619.1"/>
</dbReference>
<evidence type="ECO:0000313" key="13">
    <source>
        <dbReference type="EMBL" id="EKY27968.1"/>
    </source>
</evidence>
<dbReference type="Gene3D" id="1.10.3090.10">
    <property type="entry name" value="cca-adding enzyme, domain 2"/>
    <property type="match status" value="1"/>
</dbReference>
<dbReference type="SUPFAM" id="SSF81301">
    <property type="entry name" value="Nucleotidyltransferase"/>
    <property type="match status" value="1"/>
</dbReference>
<feature type="domain" description="CCA-adding enzyme C-terminal" evidence="12">
    <location>
        <begin position="381"/>
        <end position="441"/>
    </location>
</feature>
<dbReference type="InterPro" id="IPR050264">
    <property type="entry name" value="Bact_CCA-adding_enz_type3_sf"/>
</dbReference>
<dbReference type="PANTHER" id="PTHR46173:SF1">
    <property type="entry name" value="CCA TRNA NUCLEOTIDYLTRANSFERASE 1, MITOCHONDRIAL"/>
    <property type="match status" value="1"/>
</dbReference>
<evidence type="ECO:0000256" key="8">
    <source>
        <dbReference type="ARBA" id="ARBA00022884"/>
    </source>
</evidence>
<evidence type="ECO:0000259" key="12">
    <source>
        <dbReference type="Pfam" id="PF13735"/>
    </source>
</evidence>
<dbReference type="PANTHER" id="PTHR46173">
    <property type="entry name" value="CCA TRNA NUCLEOTIDYLTRANSFERASE 1, MITOCHONDRIAL"/>
    <property type="match status" value="1"/>
</dbReference>
<evidence type="ECO:0000256" key="6">
    <source>
        <dbReference type="ARBA" id="ARBA00022741"/>
    </source>
</evidence>
<accession>L1QJ26</accession>
<dbReference type="STRING" id="545697.HMPREF0216_01080"/>
<evidence type="ECO:0000256" key="1">
    <source>
        <dbReference type="ARBA" id="ARBA00001946"/>
    </source>
</evidence>
<evidence type="ECO:0000256" key="9">
    <source>
        <dbReference type="RuleBase" id="RU003953"/>
    </source>
</evidence>
<dbReference type="GO" id="GO:0000166">
    <property type="term" value="F:nucleotide binding"/>
    <property type="evidence" value="ECO:0007669"/>
    <property type="project" value="UniProtKB-KW"/>
</dbReference>
<keyword evidence="8 9" id="KW-0694">RNA-binding</keyword>
<feature type="domain" description="tRNA nucleotidyltransferase/poly(A) polymerase RNA and SrmB- binding" evidence="11">
    <location>
        <begin position="170"/>
        <end position="231"/>
    </location>
</feature>
<evidence type="ECO:0000256" key="7">
    <source>
        <dbReference type="ARBA" id="ARBA00022842"/>
    </source>
</evidence>
<keyword evidence="2 9" id="KW-0808">Transferase</keyword>
<evidence type="ECO:0000256" key="3">
    <source>
        <dbReference type="ARBA" id="ARBA00022694"/>
    </source>
</evidence>
<comment type="cofactor">
    <cofactor evidence="1">
        <name>Mg(2+)</name>
        <dbReference type="ChEBI" id="CHEBI:18420"/>
    </cofactor>
</comment>
<evidence type="ECO:0000313" key="14">
    <source>
        <dbReference type="Proteomes" id="UP000010420"/>
    </source>
</evidence>
<protein>
    <submittedName>
        <fullName evidence="13">tRNA nucleotidyltransferase/poly(A) polymerase family protein</fullName>
    </submittedName>
</protein>
<keyword evidence="5" id="KW-0479">Metal-binding</keyword>
<keyword evidence="14" id="KW-1185">Reference proteome</keyword>